<protein>
    <submittedName>
        <fullName evidence="11">S8 family serine peptidase</fullName>
    </submittedName>
</protein>
<dbReference type="NCBIfam" id="TIGR04183">
    <property type="entry name" value="Por_Secre_tail"/>
    <property type="match status" value="1"/>
</dbReference>
<evidence type="ECO:0000256" key="7">
    <source>
        <dbReference type="RuleBase" id="RU003355"/>
    </source>
</evidence>
<sequence length="538" mass="58499">MKKGLLFIGLLCFQFYVFAQQDAWVYLVDKENVTTSIANPTTILTQKAIDRKIAHNVTIDERDVPVNENYIAQLKNSPGITVMAKSKWFNAVHIRGSQTDIQDLENLEFVSHVDFANKSLNTSKTVKKAKVLKFKETYNMFNYGNASNQIEMFNGDKLHEAGYTGTGMTVAVLDAGFPNANTLVAFKRLRDAGNLMGGYDFVNREANVYANTASNHGTLVLSDMAGYIENQFVGTAPDASYYLFITEDALSENPVEESYWVEAAERADSLGVDVINTSLGYATFDNPNYNYTTSNMDGNTAFITKGANIAFEKGMLLVNSAGNSGNDSWGIVGAPADAAGVFTIGAVDANGNYAAFSSRGSAIQPTRKPDVVAQGQASYVIFQNGAIGTANGTSFSSPIMAGGMVCLWQALPDKTNAELMQIVRMSASQYDVPDYNLGFGIPNLELALNTALGEIQNNDGLENLFIYPNPVEAFLFVKTVEDNFPITISLFDILGKQVLQSTLSAPNDSLDVSTLANGIYIVRLHASDITKTFKLIKK</sequence>
<proteinExistence type="inferred from homology"/>
<dbReference type="InterPro" id="IPR000209">
    <property type="entry name" value="Peptidase_S8/S53_dom"/>
</dbReference>
<keyword evidence="2 6" id="KW-0645">Protease</keyword>
<evidence type="ECO:0000259" key="10">
    <source>
        <dbReference type="Pfam" id="PF18962"/>
    </source>
</evidence>
<name>A0ABP6YRK7_9FLAO</name>
<keyword evidence="5 6" id="KW-0720">Serine protease</keyword>
<feature type="chain" id="PRO_5045591725" evidence="8">
    <location>
        <begin position="20"/>
        <end position="538"/>
    </location>
</feature>
<keyword evidence="3 8" id="KW-0732">Signal</keyword>
<keyword evidence="12" id="KW-1185">Reference proteome</keyword>
<dbReference type="InterPro" id="IPR023827">
    <property type="entry name" value="Peptidase_S8_Asp-AS"/>
</dbReference>
<dbReference type="PROSITE" id="PS00136">
    <property type="entry name" value="SUBTILASE_ASP"/>
    <property type="match status" value="1"/>
</dbReference>
<feature type="active site" description="Charge relay system" evidence="6">
    <location>
        <position position="394"/>
    </location>
</feature>
<keyword evidence="4 6" id="KW-0378">Hydrolase</keyword>
<evidence type="ECO:0000256" key="2">
    <source>
        <dbReference type="ARBA" id="ARBA00022670"/>
    </source>
</evidence>
<accession>A0ABP6YRK7</accession>
<dbReference type="CDD" id="cd07493">
    <property type="entry name" value="Peptidases_S8_9"/>
    <property type="match status" value="1"/>
</dbReference>
<dbReference type="Gene3D" id="3.40.50.200">
    <property type="entry name" value="Peptidase S8/S53 domain"/>
    <property type="match status" value="1"/>
</dbReference>
<dbReference type="InterPro" id="IPR017317">
    <property type="entry name" value="Pept_S8_subtilisin_bacteroid-2"/>
</dbReference>
<dbReference type="EMBL" id="BAABCY010000108">
    <property type="protein sequence ID" value="GAA3586052.1"/>
    <property type="molecule type" value="Genomic_DNA"/>
</dbReference>
<evidence type="ECO:0000256" key="1">
    <source>
        <dbReference type="ARBA" id="ARBA00011073"/>
    </source>
</evidence>
<dbReference type="PROSITE" id="PS00138">
    <property type="entry name" value="SUBTILASE_SER"/>
    <property type="match status" value="1"/>
</dbReference>
<dbReference type="InterPro" id="IPR036852">
    <property type="entry name" value="Peptidase_S8/S53_dom_sf"/>
</dbReference>
<feature type="domain" description="Secretion system C-terminal sorting" evidence="10">
    <location>
        <begin position="466"/>
        <end position="536"/>
    </location>
</feature>
<evidence type="ECO:0000256" key="5">
    <source>
        <dbReference type="ARBA" id="ARBA00022825"/>
    </source>
</evidence>
<evidence type="ECO:0000313" key="12">
    <source>
        <dbReference type="Proteomes" id="UP001500954"/>
    </source>
</evidence>
<dbReference type="SUPFAM" id="SSF52743">
    <property type="entry name" value="Subtilisin-like"/>
    <property type="match status" value="1"/>
</dbReference>
<feature type="signal peptide" evidence="8">
    <location>
        <begin position="1"/>
        <end position="19"/>
    </location>
</feature>
<evidence type="ECO:0000259" key="9">
    <source>
        <dbReference type="Pfam" id="PF00082"/>
    </source>
</evidence>
<dbReference type="PIRSF" id="PIRSF037903">
    <property type="entry name" value="Subtilisin_rel_GFO_2223"/>
    <property type="match status" value="1"/>
</dbReference>
<dbReference type="Pfam" id="PF00082">
    <property type="entry name" value="Peptidase_S8"/>
    <property type="match status" value="1"/>
</dbReference>
<reference evidence="12" key="1">
    <citation type="journal article" date="2019" name="Int. J. Syst. Evol. Microbiol.">
        <title>The Global Catalogue of Microorganisms (GCM) 10K type strain sequencing project: providing services to taxonomists for standard genome sequencing and annotation.</title>
        <authorList>
            <consortium name="The Broad Institute Genomics Platform"/>
            <consortium name="The Broad Institute Genome Sequencing Center for Infectious Disease"/>
            <person name="Wu L."/>
            <person name="Ma J."/>
        </authorList>
    </citation>
    <scope>NUCLEOTIDE SEQUENCE [LARGE SCALE GENOMIC DNA]</scope>
    <source>
        <strain evidence="12">JCM 17111</strain>
    </source>
</reference>
<dbReference type="Pfam" id="PF18962">
    <property type="entry name" value="Por_Secre_tail"/>
    <property type="match status" value="1"/>
</dbReference>
<evidence type="ECO:0000256" key="4">
    <source>
        <dbReference type="ARBA" id="ARBA00022801"/>
    </source>
</evidence>
<dbReference type="InterPro" id="IPR023828">
    <property type="entry name" value="Peptidase_S8_Ser-AS"/>
</dbReference>
<feature type="active site" description="Charge relay system" evidence="6">
    <location>
        <position position="216"/>
    </location>
</feature>
<organism evidence="11 12">
    <name type="scientific">Snuella lapsa</name>
    <dbReference type="NCBI Taxonomy" id="870481"/>
    <lineage>
        <taxon>Bacteria</taxon>
        <taxon>Pseudomonadati</taxon>
        <taxon>Bacteroidota</taxon>
        <taxon>Flavobacteriia</taxon>
        <taxon>Flavobacteriales</taxon>
        <taxon>Flavobacteriaceae</taxon>
        <taxon>Snuella</taxon>
    </lineage>
</organism>
<dbReference type="PRINTS" id="PR00723">
    <property type="entry name" value="SUBTILISIN"/>
</dbReference>
<feature type="active site" description="Charge relay system" evidence="6">
    <location>
        <position position="174"/>
    </location>
</feature>
<evidence type="ECO:0000256" key="6">
    <source>
        <dbReference type="PROSITE-ProRule" id="PRU01240"/>
    </source>
</evidence>
<feature type="domain" description="Peptidase S8/S53" evidence="9">
    <location>
        <begin position="165"/>
        <end position="440"/>
    </location>
</feature>
<dbReference type="PROSITE" id="PS51892">
    <property type="entry name" value="SUBTILASE"/>
    <property type="match status" value="1"/>
</dbReference>
<dbReference type="PANTHER" id="PTHR43806">
    <property type="entry name" value="PEPTIDASE S8"/>
    <property type="match status" value="1"/>
</dbReference>
<dbReference type="PANTHER" id="PTHR43806:SF67">
    <property type="entry name" value="EGF-LIKE DOMAIN-CONTAINING PROTEIN"/>
    <property type="match status" value="1"/>
</dbReference>
<evidence type="ECO:0000256" key="8">
    <source>
        <dbReference type="SAM" id="SignalP"/>
    </source>
</evidence>
<dbReference type="Proteomes" id="UP001500954">
    <property type="component" value="Unassembled WGS sequence"/>
</dbReference>
<dbReference type="RefSeq" id="WP_345008150.1">
    <property type="nucleotide sequence ID" value="NZ_BAABCY010000108.1"/>
</dbReference>
<comment type="similarity">
    <text evidence="1 6 7">Belongs to the peptidase S8 family.</text>
</comment>
<evidence type="ECO:0000313" key="11">
    <source>
        <dbReference type="EMBL" id="GAA3586052.1"/>
    </source>
</evidence>
<comment type="caution">
    <text evidence="11">The sequence shown here is derived from an EMBL/GenBank/DDBJ whole genome shotgun (WGS) entry which is preliminary data.</text>
</comment>
<dbReference type="InterPro" id="IPR050131">
    <property type="entry name" value="Peptidase_S8_subtilisin-like"/>
</dbReference>
<dbReference type="InterPro" id="IPR026444">
    <property type="entry name" value="Secre_tail"/>
</dbReference>
<dbReference type="InterPro" id="IPR015500">
    <property type="entry name" value="Peptidase_S8_subtilisin-rel"/>
</dbReference>
<gene>
    <name evidence="11" type="ORF">GCM10022395_37430</name>
</gene>
<evidence type="ECO:0000256" key="3">
    <source>
        <dbReference type="ARBA" id="ARBA00022729"/>
    </source>
</evidence>